<feature type="region of interest" description="Disordered" evidence="1">
    <location>
        <begin position="157"/>
        <end position="176"/>
    </location>
</feature>
<proteinExistence type="predicted"/>
<name>A0AAV8ZKW5_9CUCU</name>
<keyword evidence="3" id="KW-1185">Reference proteome</keyword>
<comment type="caution">
    <text evidence="2">The sequence shown here is derived from an EMBL/GenBank/DDBJ whole genome shotgun (WGS) entry which is preliminary data.</text>
</comment>
<dbReference type="AlphaFoldDB" id="A0AAV8ZKW5"/>
<evidence type="ECO:0000313" key="2">
    <source>
        <dbReference type="EMBL" id="KAJ8965756.1"/>
    </source>
</evidence>
<gene>
    <name evidence="2" type="ORF">NQ314_003914</name>
</gene>
<dbReference type="Proteomes" id="UP001162156">
    <property type="component" value="Unassembled WGS sequence"/>
</dbReference>
<sequence length="215" mass="24161">MNRHKSCKDSRNGNTVGRAHSTLSVSAVDYYLNLPVTCPPSPAISTITLTPGRLRNIDQDMENLRASRQDNPFIQQVIASRESLIDSLDTEEESDHANLMSKELSLDIDVDPLSLPEMHEHMIRSPPPTNWPKSPNFKVFQFPQSEDETISVEVNAKESKTSELNPKHASWDGTDTSPLKSFSKSHHYHQDRFSLLTTSTLRSSAEDSVRLMGED</sequence>
<protein>
    <submittedName>
        <fullName evidence="2">Uncharacterized protein</fullName>
    </submittedName>
</protein>
<feature type="compositionally biased region" description="Basic and acidic residues" evidence="1">
    <location>
        <begin position="157"/>
        <end position="170"/>
    </location>
</feature>
<organism evidence="2 3">
    <name type="scientific">Rhamnusium bicolor</name>
    <dbReference type="NCBI Taxonomy" id="1586634"/>
    <lineage>
        <taxon>Eukaryota</taxon>
        <taxon>Metazoa</taxon>
        <taxon>Ecdysozoa</taxon>
        <taxon>Arthropoda</taxon>
        <taxon>Hexapoda</taxon>
        <taxon>Insecta</taxon>
        <taxon>Pterygota</taxon>
        <taxon>Neoptera</taxon>
        <taxon>Endopterygota</taxon>
        <taxon>Coleoptera</taxon>
        <taxon>Polyphaga</taxon>
        <taxon>Cucujiformia</taxon>
        <taxon>Chrysomeloidea</taxon>
        <taxon>Cerambycidae</taxon>
        <taxon>Lepturinae</taxon>
        <taxon>Rhagiini</taxon>
        <taxon>Rhamnusium</taxon>
    </lineage>
</organism>
<evidence type="ECO:0000256" key="1">
    <source>
        <dbReference type="SAM" id="MobiDB-lite"/>
    </source>
</evidence>
<evidence type="ECO:0000313" key="3">
    <source>
        <dbReference type="Proteomes" id="UP001162156"/>
    </source>
</evidence>
<dbReference type="EMBL" id="JANEYF010001169">
    <property type="protein sequence ID" value="KAJ8965756.1"/>
    <property type="molecule type" value="Genomic_DNA"/>
</dbReference>
<reference evidence="2" key="1">
    <citation type="journal article" date="2023" name="Insect Mol. Biol.">
        <title>Genome sequencing provides insights into the evolution of gene families encoding plant cell wall-degrading enzymes in longhorned beetles.</title>
        <authorList>
            <person name="Shin N.R."/>
            <person name="Okamura Y."/>
            <person name="Kirsch R."/>
            <person name="Pauchet Y."/>
        </authorList>
    </citation>
    <scope>NUCLEOTIDE SEQUENCE</scope>
    <source>
        <strain evidence="2">RBIC_L_NR</strain>
    </source>
</reference>
<accession>A0AAV8ZKW5</accession>